<keyword evidence="3 8" id="KW-0808">Transferase</keyword>
<accession>W5TC32</accession>
<evidence type="ECO:0000256" key="6">
    <source>
        <dbReference type="SAM" id="MobiDB-lite"/>
    </source>
</evidence>
<comment type="pathway">
    <text evidence="1">Lipid metabolism.</text>
</comment>
<evidence type="ECO:0000256" key="4">
    <source>
        <dbReference type="ARBA" id="ARBA00023098"/>
    </source>
</evidence>
<dbReference type="EMBL" id="CP006850">
    <property type="protein sequence ID" value="AHH16797.1"/>
    <property type="molecule type" value="Genomic_DNA"/>
</dbReference>
<organism evidence="8 9">
    <name type="scientific">Nocardia nova SH22a</name>
    <dbReference type="NCBI Taxonomy" id="1415166"/>
    <lineage>
        <taxon>Bacteria</taxon>
        <taxon>Bacillati</taxon>
        <taxon>Actinomycetota</taxon>
        <taxon>Actinomycetes</taxon>
        <taxon>Mycobacteriales</taxon>
        <taxon>Nocardiaceae</taxon>
        <taxon>Nocardia</taxon>
    </lineage>
</organism>
<dbReference type="eggNOG" id="COG0204">
    <property type="taxonomic scope" value="Bacteria"/>
</dbReference>
<keyword evidence="9" id="KW-1185">Reference proteome</keyword>
<dbReference type="PANTHER" id="PTHR10434:SF64">
    <property type="entry name" value="1-ACYL-SN-GLYCEROL-3-PHOSPHATE ACYLTRANSFERASE-RELATED"/>
    <property type="match status" value="1"/>
</dbReference>
<dbReference type="HOGENOM" id="CLU_027938_0_0_11"/>
<evidence type="ECO:0000256" key="1">
    <source>
        <dbReference type="ARBA" id="ARBA00005189"/>
    </source>
</evidence>
<dbReference type="SUPFAM" id="SSF69593">
    <property type="entry name" value="Glycerol-3-phosphate (1)-acyltransferase"/>
    <property type="match status" value="1"/>
</dbReference>
<dbReference type="PATRIC" id="fig|1415166.3.peg.2028"/>
<evidence type="ECO:0000313" key="9">
    <source>
        <dbReference type="Proteomes" id="UP000019150"/>
    </source>
</evidence>
<evidence type="ECO:0000256" key="2">
    <source>
        <dbReference type="ARBA" id="ARBA00022516"/>
    </source>
</evidence>
<dbReference type="GO" id="GO:0003841">
    <property type="term" value="F:1-acylglycerol-3-phosphate O-acyltransferase activity"/>
    <property type="evidence" value="ECO:0007669"/>
    <property type="project" value="TreeGrafter"/>
</dbReference>
<feature type="domain" description="Phospholipid/glycerol acyltransferase" evidence="7">
    <location>
        <begin position="154"/>
        <end position="266"/>
    </location>
</feature>
<reference evidence="8 9" key="1">
    <citation type="journal article" date="2014" name="Appl. Environ. Microbiol.">
        <title>Insights into the Microbial Degradation of Rubber and Gutta-Percha by Analysis of the Complete Genome of Nocardia nova SH22a.</title>
        <authorList>
            <person name="Luo Q."/>
            <person name="Hiessl S."/>
            <person name="Poehlein A."/>
            <person name="Daniel R."/>
            <person name="Steinbuchel A."/>
        </authorList>
    </citation>
    <scope>NUCLEOTIDE SEQUENCE [LARGE SCALE GENOMIC DNA]</scope>
    <source>
        <strain evidence="8">SH22a</strain>
    </source>
</reference>
<feature type="region of interest" description="Disordered" evidence="6">
    <location>
        <begin position="19"/>
        <end position="48"/>
    </location>
</feature>
<keyword evidence="4" id="KW-0443">Lipid metabolism</keyword>
<dbReference type="Pfam" id="PF01553">
    <property type="entry name" value="Acyltransferase"/>
    <property type="match status" value="1"/>
</dbReference>
<sequence length="358" mass="37787">MPVHSELSGSAAVSIVDNSVETTAPSREPAASVPRGAQSPVEPAAAARGGLSCPPAAPVHAWMPVSPCEPRCVAGPHAAGPLRTSVRVAGVVGLLAAFPVINLMTPRSRRSGLHRRCARALLRCCGIELRIVDRRTTAAATAPVVRDAVVDPGMLVVAGHVGWTDVLALAAVSPMGFVARADLVSWPLLGRLARSMRVIPIERERLRQLPEVIAAMSARLAAGERVGVFPEGTTWCGRAHGRLRPALFQAAVDTATPVQPIRLRYLDRDGEISTIPGFVGVDTFLDSARRVLRSRGVVAELVLLPAETPGADRHDLARRCDQAVRGRTEVHIDAHATAVGTGPTREIVLAEPESAHSA</sequence>
<dbReference type="KEGG" id="nno:NONO_c19970"/>
<evidence type="ECO:0000259" key="7">
    <source>
        <dbReference type="SMART" id="SM00563"/>
    </source>
</evidence>
<dbReference type="GO" id="GO:0006654">
    <property type="term" value="P:phosphatidic acid biosynthetic process"/>
    <property type="evidence" value="ECO:0007669"/>
    <property type="project" value="TreeGrafter"/>
</dbReference>
<dbReference type="Proteomes" id="UP000019150">
    <property type="component" value="Chromosome"/>
</dbReference>
<gene>
    <name evidence="8" type="ORF">NONO_c19970</name>
</gene>
<dbReference type="InterPro" id="IPR002123">
    <property type="entry name" value="Plipid/glycerol_acylTrfase"/>
</dbReference>
<keyword evidence="2" id="KW-0444">Lipid biosynthesis</keyword>
<evidence type="ECO:0000313" key="8">
    <source>
        <dbReference type="EMBL" id="AHH16797.1"/>
    </source>
</evidence>
<name>W5TC32_9NOCA</name>
<dbReference type="STRING" id="1415166.NONO_c19970"/>
<protein>
    <submittedName>
        <fullName evidence="8">Putative acyltransferase</fullName>
    </submittedName>
</protein>
<dbReference type="RefSeq" id="WP_025348284.1">
    <property type="nucleotide sequence ID" value="NZ_CP006850.1"/>
</dbReference>
<keyword evidence="5 8" id="KW-0012">Acyltransferase</keyword>
<dbReference type="SMART" id="SM00563">
    <property type="entry name" value="PlsC"/>
    <property type="match status" value="1"/>
</dbReference>
<evidence type="ECO:0000256" key="3">
    <source>
        <dbReference type="ARBA" id="ARBA00022679"/>
    </source>
</evidence>
<dbReference type="CDD" id="cd07989">
    <property type="entry name" value="LPLAT_AGPAT-like"/>
    <property type="match status" value="1"/>
</dbReference>
<dbReference type="PANTHER" id="PTHR10434">
    <property type="entry name" value="1-ACYL-SN-GLYCEROL-3-PHOSPHATE ACYLTRANSFERASE"/>
    <property type="match status" value="1"/>
</dbReference>
<evidence type="ECO:0000256" key="5">
    <source>
        <dbReference type="ARBA" id="ARBA00023315"/>
    </source>
</evidence>
<proteinExistence type="predicted"/>
<dbReference type="AlphaFoldDB" id="W5TC32"/>